<evidence type="ECO:0000256" key="2">
    <source>
        <dbReference type="HAMAP-Rule" id="MF_00634"/>
    </source>
</evidence>
<dbReference type="InterPro" id="IPR036591">
    <property type="entry name" value="YggU-like_sf"/>
</dbReference>
<proteinExistence type="inferred from homology"/>
<dbReference type="PANTHER" id="PTHR13420:SF7">
    <property type="entry name" value="UPF0235 PROTEIN C15ORF40"/>
    <property type="match status" value="1"/>
</dbReference>
<evidence type="ECO:0000313" key="5">
    <source>
        <dbReference type="Proteomes" id="UP000028702"/>
    </source>
</evidence>
<dbReference type="Gene3D" id="3.30.1200.10">
    <property type="entry name" value="YggU-like"/>
    <property type="match status" value="1"/>
</dbReference>
<dbReference type="SMART" id="SM01152">
    <property type="entry name" value="DUF167"/>
    <property type="match status" value="1"/>
</dbReference>
<dbReference type="STRING" id="1333998.M2A_0704"/>
<sequence length="119" mass="12255">MSGGPEKAGEKGAGLRSHPEGLALTLKVVPGAKASRIDGWEEDADGSPLLRLRVSAAPEKGKANGAVLKLLAKSLGLPAGRLRVLSGQTGRTKVVLIEDAQRQEGGALTARLEAAARKK</sequence>
<comment type="caution">
    <text evidence="4">The sequence shown here is derived from an EMBL/GenBank/DDBJ whole genome shotgun (WGS) entry which is preliminary data.</text>
</comment>
<accession>A0A081B837</accession>
<dbReference type="Proteomes" id="UP000028702">
    <property type="component" value="Unassembled WGS sequence"/>
</dbReference>
<protein>
    <recommendedName>
        <fullName evidence="2">UPF0235 protein M2A_0704</fullName>
    </recommendedName>
</protein>
<dbReference type="SUPFAM" id="SSF69786">
    <property type="entry name" value="YggU-like"/>
    <property type="match status" value="1"/>
</dbReference>
<name>A0A081B837_9HYPH</name>
<dbReference type="Pfam" id="PF02594">
    <property type="entry name" value="DUF167"/>
    <property type="match status" value="1"/>
</dbReference>
<comment type="similarity">
    <text evidence="1 2">Belongs to the UPF0235 family.</text>
</comment>
<dbReference type="GO" id="GO:0005737">
    <property type="term" value="C:cytoplasm"/>
    <property type="evidence" value="ECO:0007669"/>
    <property type="project" value="TreeGrafter"/>
</dbReference>
<evidence type="ECO:0000256" key="3">
    <source>
        <dbReference type="SAM" id="MobiDB-lite"/>
    </source>
</evidence>
<dbReference type="RefSeq" id="WP_244444369.1">
    <property type="nucleotide sequence ID" value="NZ_BBIO01000003.1"/>
</dbReference>
<dbReference type="EMBL" id="BBIO01000003">
    <property type="protein sequence ID" value="GAK44205.1"/>
    <property type="molecule type" value="Genomic_DNA"/>
</dbReference>
<dbReference type="eggNOG" id="COG1872">
    <property type="taxonomic scope" value="Bacteria"/>
</dbReference>
<keyword evidence="5" id="KW-1185">Reference proteome</keyword>
<dbReference type="AlphaFoldDB" id="A0A081B837"/>
<dbReference type="NCBIfam" id="TIGR00251">
    <property type="entry name" value="DUF167 family protein"/>
    <property type="match status" value="1"/>
</dbReference>
<dbReference type="InterPro" id="IPR003746">
    <property type="entry name" value="DUF167"/>
</dbReference>
<dbReference type="HAMAP" id="MF_00634">
    <property type="entry name" value="UPF0235"/>
    <property type="match status" value="1"/>
</dbReference>
<organism evidence="4 5">
    <name type="scientific">Tepidicaulis marinus</name>
    <dbReference type="NCBI Taxonomy" id="1333998"/>
    <lineage>
        <taxon>Bacteria</taxon>
        <taxon>Pseudomonadati</taxon>
        <taxon>Pseudomonadota</taxon>
        <taxon>Alphaproteobacteria</taxon>
        <taxon>Hyphomicrobiales</taxon>
        <taxon>Parvibaculaceae</taxon>
        <taxon>Tepidicaulis</taxon>
    </lineage>
</organism>
<evidence type="ECO:0000256" key="1">
    <source>
        <dbReference type="ARBA" id="ARBA00010364"/>
    </source>
</evidence>
<reference evidence="4 5" key="1">
    <citation type="submission" date="2014-07" db="EMBL/GenBank/DDBJ databases">
        <title>Tepidicaulis marinum gen. nov., sp. nov., a novel marine bacterium denitrifying nitrate to nitrous oxide strictly under microaerobic conditions.</title>
        <authorList>
            <person name="Takeuchi M."/>
            <person name="Yamagishi T."/>
            <person name="Kamagata Y."/>
            <person name="Oshima K."/>
            <person name="Hattori M."/>
            <person name="Katayama T."/>
            <person name="Hanada S."/>
            <person name="Tamaki H."/>
            <person name="Marumo K."/>
            <person name="Maeda H."/>
            <person name="Nedachi M."/>
            <person name="Iwasaki W."/>
            <person name="Suwa Y."/>
            <person name="Sakata S."/>
        </authorList>
    </citation>
    <scope>NUCLEOTIDE SEQUENCE [LARGE SCALE GENOMIC DNA]</scope>
    <source>
        <strain evidence="4 5">MA2</strain>
    </source>
</reference>
<dbReference type="PANTHER" id="PTHR13420">
    <property type="entry name" value="UPF0235 PROTEIN C15ORF40"/>
    <property type="match status" value="1"/>
</dbReference>
<gene>
    <name evidence="4" type="ORF">M2A_0704</name>
</gene>
<feature type="region of interest" description="Disordered" evidence="3">
    <location>
        <begin position="1"/>
        <end position="20"/>
    </location>
</feature>
<evidence type="ECO:0000313" key="4">
    <source>
        <dbReference type="EMBL" id="GAK44205.1"/>
    </source>
</evidence>